<dbReference type="EMBL" id="CP042997">
    <property type="protein sequence ID" value="QEH37795.1"/>
    <property type="molecule type" value="Genomic_DNA"/>
</dbReference>
<reference evidence="1 2" key="1">
    <citation type="submission" date="2019-08" db="EMBL/GenBank/DDBJ databases">
        <title>Deep-cultivation of Planctomycetes and their phenomic and genomic characterization uncovers novel biology.</title>
        <authorList>
            <person name="Wiegand S."/>
            <person name="Jogler M."/>
            <person name="Boedeker C."/>
            <person name="Pinto D."/>
            <person name="Vollmers J."/>
            <person name="Rivas-Marin E."/>
            <person name="Kohn T."/>
            <person name="Peeters S.H."/>
            <person name="Heuer A."/>
            <person name="Rast P."/>
            <person name="Oberbeckmann S."/>
            <person name="Bunk B."/>
            <person name="Jeske O."/>
            <person name="Meyerdierks A."/>
            <person name="Storesund J.E."/>
            <person name="Kallscheuer N."/>
            <person name="Luecker S."/>
            <person name="Lage O.M."/>
            <person name="Pohl T."/>
            <person name="Merkel B.J."/>
            <person name="Hornburger P."/>
            <person name="Mueller R.-W."/>
            <person name="Bruemmer F."/>
            <person name="Labrenz M."/>
            <person name="Spormann A.M."/>
            <person name="Op den Camp H."/>
            <person name="Overmann J."/>
            <person name="Amann R."/>
            <person name="Jetten M.S.M."/>
            <person name="Mascher T."/>
            <person name="Medema M.H."/>
            <person name="Devos D.P."/>
            <person name="Kaster A.-K."/>
            <person name="Ovreas L."/>
            <person name="Rohde M."/>
            <person name="Galperin M.Y."/>
            <person name="Jogler C."/>
        </authorList>
    </citation>
    <scope>NUCLEOTIDE SEQUENCE [LARGE SCALE GENOMIC DNA]</scope>
    <source>
        <strain evidence="1 2">OJF2</strain>
    </source>
</reference>
<evidence type="ECO:0000313" key="2">
    <source>
        <dbReference type="Proteomes" id="UP000324233"/>
    </source>
</evidence>
<keyword evidence="2" id="KW-1185">Reference proteome</keyword>
<dbReference type="KEGG" id="agv:OJF2_63860"/>
<evidence type="ECO:0000313" key="1">
    <source>
        <dbReference type="EMBL" id="QEH37795.1"/>
    </source>
</evidence>
<dbReference type="OrthoDB" id="281822at2"/>
<name>A0A5B9WCL4_9BACT</name>
<gene>
    <name evidence="1" type="ORF">OJF2_63860</name>
</gene>
<accession>A0A5B9WCL4</accession>
<dbReference type="Proteomes" id="UP000324233">
    <property type="component" value="Chromosome"/>
</dbReference>
<protein>
    <submittedName>
        <fullName evidence="1">Uncharacterized protein</fullName>
    </submittedName>
</protein>
<dbReference type="RefSeq" id="WP_148597309.1">
    <property type="nucleotide sequence ID" value="NZ_CP042997.1"/>
</dbReference>
<proteinExistence type="predicted"/>
<dbReference type="AlphaFoldDB" id="A0A5B9WCL4"/>
<organism evidence="1 2">
    <name type="scientific">Aquisphaera giovannonii</name>
    <dbReference type="NCBI Taxonomy" id="406548"/>
    <lineage>
        <taxon>Bacteria</taxon>
        <taxon>Pseudomonadati</taxon>
        <taxon>Planctomycetota</taxon>
        <taxon>Planctomycetia</taxon>
        <taxon>Isosphaerales</taxon>
        <taxon>Isosphaeraceae</taxon>
        <taxon>Aquisphaera</taxon>
    </lineage>
</organism>
<sequence>MLAIGLGAGSPARADGPPAQDVVAKGKVIHLATALERAGVTTRIDPEPVSRQVVLVDGDGAIVPLIPDEASRALFLDERLRGRPVEIKGKRLRGLPYLQVVTFKVEEDGRLRTPEYYCNVCTIHVRYPQSCPCCDGEMELRMKPEKD</sequence>